<dbReference type="RefSeq" id="WP_183210358.1">
    <property type="nucleotide sequence ID" value="NZ_JAAAMM010000005.1"/>
</dbReference>
<dbReference type="InterPro" id="IPR053135">
    <property type="entry name" value="AKR2_Oxidoreductase"/>
</dbReference>
<dbReference type="EMBL" id="JACIEM010000005">
    <property type="protein sequence ID" value="MBB4004785.1"/>
    <property type="molecule type" value="Genomic_DNA"/>
</dbReference>
<dbReference type="InterPro" id="IPR023210">
    <property type="entry name" value="NADP_OxRdtase_dom"/>
</dbReference>
<organism evidence="2 3">
    <name type="scientific">Aurantimonas endophytica</name>
    <dbReference type="NCBI Taxonomy" id="1522175"/>
    <lineage>
        <taxon>Bacteria</taxon>
        <taxon>Pseudomonadati</taxon>
        <taxon>Pseudomonadota</taxon>
        <taxon>Alphaproteobacteria</taxon>
        <taxon>Hyphomicrobiales</taxon>
        <taxon>Aurantimonadaceae</taxon>
        <taxon>Aurantimonas</taxon>
    </lineage>
</organism>
<comment type="caution">
    <text evidence="2">The sequence shown here is derived from an EMBL/GenBank/DDBJ whole genome shotgun (WGS) entry which is preliminary data.</text>
</comment>
<sequence>MQNDPTTIDRRSFLGAAGMVAGAAAVGAAAGGTGSAYAQAGSAAQEAPASQSSEPAIIRRIGRTGRRVTALGLGTFLTFDLMPGDPRERLRAVVARYAAGGGGVIDTSPLYGSAEITIGAFLSEMAETRDIFVANKIWSTGAYLGDTSHATASLEQSRLRVWRPTIDLMQCHSMTNAGVVVPLLRAWKNEGHIAHVGVTHHESSYQAELTRFVERGEVDVVQTNYSIFDRSAEERLLPAAADQGVGVFVNLPLEKARLMHVVEGHPLPEFASEFEATSWAQFFLKWVIAHPAVTCVLCGTSDPDHMADNLQAMRGTLPDAAMRRRMVRHMETIPGFAAIGTMAWYPGKDALYQGQIKQAQGLARARLAG</sequence>
<dbReference type="PROSITE" id="PS51318">
    <property type="entry name" value="TAT"/>
    <property type="match status" value="1"/>
</dbReference>
<keyword evidence="3" id="KW-1185">Reference proteome</keyword>
<dbReference type="InterPro" id="IPR036812">
    <property type="entry name" value="NAD(P)_OxRdtase_dom_sf"/>
</dbReference>
<dbReference type="AlphaFoldDB" id="A0A7W6MR65"/>
<reference evidence="2 3" key="1">
    <citation type="submission" date="2020-08" db="EMBL/GenBank/DDBJ databases">
        <title>Genomic Encyclopedia of Type Strains, Phase IV (KMG-IV): sequencing the most valuable type-strain genomes for metagenomic binning, comparative biology and taxonomic classification.</title>
        <authorList>
            <person name="Goeker M."/>
        </authorList>
    </citation>
    <scope>NUCLEOTIDE SEQUENCE [LARGE SCALE GENOMIC DNA]</scope>
    <source>
        <strain evidence="2 3">DSM 103570</strain>
    </source>
</reference>
<dbReference type="InterPro" id="IPR006311">
    <property type="entry name" value="TAT_signal"/>
</dbReference>
<dbReference type="CDD" id="cd19095">
    <property type="entry name" value="AKR_PA4992-like"/>
    <property type="match status" value="1"/>
</dbReference>
<dbReference type="PANTHER" id="PTHR43312:SF1">
    <property type="entry name" value="NADP-DEPENDENT OXIDOREDUCTASE DOMAIN-CONTAINING PROTEIN"/>
    <property type="match status" value="1"/>
</dbReference>
<evidence type="ECO:0000313" key="3">
    <source>
        <dbReference type="Proteomes" id="UP000588647"/>
    </source>
</evidence>
<evidence type="ECO:0000313" key="2">
    <source>
        <dbReference type="EMBL" id="MBB4004785.1"/>
    </source>
</evidence>
<dbReference type="Pfam" id="PF00248">
    <property type="entry name" value="Aldo_ket_red"/>
    <property type="match status" value="1"/>
</dbReference>
<dbReference type="Proteomes" id="UP000588647">
    <property type="component" value="Unassembled WGS sequence"/>
</dbReference>
<proteinExistence type="predicted"/>
<name>A0A7W6MR65_9HYPH</name>
<evidence type="ECO:0000259" key="1">
    <source>
        <dbReference type="Pfam" id="PF00248"/>
    </source>
</evidence>
<dbReference type="Gene3D" id="3.20.20.100">
    <property type="entry name" value="NADP-dependent oxidoreductase domain"/>
    <property type="match status" value="1"/>
</dbReference>
<dbReference type="SUPFAM" id="SSF51430">
    <property type="entry name" value="NAD(P)-linked oxidoreductase"/>
    <property type="match status" value="1"/>
</dbReference>
<feature type="domain" description="NADP-dependent oxidoreductase" evidence="1">
    <location>
        <begin position="71"/>
        <end position="323"/>
    </location>
</feature>
<accession>A0A7W6MR65</accession>
<gene>
    <name evidence="2" type="ORF">GGR03_003880</name>
</gene>
<dbReference type="PANTHER" id="PTHR43312">
    <property type="entry name" value="D-THREO-ALDOSE 1-DEHYDROGENASE"/>
    <property type="match status" value="1"/>
</dbReference>
<protein>
    <submittedName>
        <fullName evidence="2">Aryl-alcohol dehydrogenase-like predicted oxidoreductase</fullName>
    </submittedName>
</protein>